<accession>A0A8J7U872</accession>
<comment type="similarity">
    <text evidence="2">Belongs to the VgrG protein family.</text>
</comment>
<feature type="domain" description="Gp5/Type VI secretion system Vgr C-terminal trimerisation" evidence="5">
    <location>
        <begin position="478"/>
        <end position="570"/>
    </location>
</feature>
<dbReference type="PANTHER" id="PTHR32305">
    <property type="match status" value="1"/>
</dbReference>
<dbReference type="EMBL" id="JAFREP010000032">
    <property type="protein sequence ID" value="MBO1322206.1"/>
    <property type="molecule type" value="Genomic_DNA"/>
</dbReference>
<evidence type="ECO:0000259" key="4">
    <source>
        <dbReference type="Pfam" id="PF04717"/>
    </source>
</evidence>
<comment type="caution">
    <text evidence="6">The sequence shown here is derived from an EMBL/GenBank/DDBJ whole genome shotgun (WGS) entry which is preliminary data.</text>
</comment>
<dbReference type="InterPro" id="IPR037026">
    <property type="entry name" value="Vgr_OB-fold_dom_sf"/>
</dbReference>
<dbReference type="Pfam" id="PF04717">
    <property type="entry name" value="Phage_base_V"/>
    <property type="match status" value="1"/>
</dbReference>
<dbReference type="InterPro" id="IPR006533">
    <property type="entry name" value="T6SS_Vgr_RhsGE"/>
</dbReference>
<organism evidence="6 7">
    <name type="scientific">Acanthopleuribacter pedis</name>
    <dbReference type="NCBI Taxonomy" id="442870"/>
    <lineage>
        <taxon>Bacteria</taxon>
        <taxon>Pseudomonadati</taxon>
        <taxon>Acidobacteriota</taxon>
        <taxon>Holophagae</taxon>
        <taxon>Acanthopleuribacterales</taxon>
        <taxon>Acanthopleuribacteraceae</taxon>
        <taxon>Acanthopleuribacter</taxon>
    </lineage>
</organism>
<protein>
    <submittedName>
        <fullName evidence="6">Type VI secretion system tip protein VgrG</fullName>
    </submittedName>
</protein>
<comment type="subcellular location">
    <subcellularLocation>
        <location evidence="1">Secreted</location>
    </subcellularLocation>
</comment>
<evidence type="ECO:0000256" key="1">
    <source>
        <dbReference type="ARBA" id="ARBA00004613"/>
    </source>
</evidence>
<dbReference type="InterPro" id="IPR054030">
    <property type="entry name" value="Gp5_Vgr_C"/>
</dbReference>
<evidence type="ECO:0000256" key="3">
    <source>
        <dbReference type="ARBA" id="ARBA00022525"/>
    </source>
</evidence>
<dbReference type="AlphaFoldDB" id="A0A8J7U872"/>
<dbReference type="InterPro" id="IPR006531">
    <property type="entry name" value="Gp5/Vgr_OB"/>
</dbReference>
<feature type="domain" description="Gp5/Type VI secretion system Vgr protein OB-fold" evidence="4">
    <location>
        <begin position="388"/>
        <end position="454"/>
    </location>
</feature>
<gene>
    <name evidence="6" type="primary">tssI</name>
    <name evidence="6" type="ORF">J3U88_27275</name>
</gene>
<dbReference type="Gene3D" id="4.10.220.110">
    <property type="match status" value="1"/>
</dbReference>
<evidence type="ECO:0000313" key="6">
    <source>
        <dbReference type="EMBL" id="MBO1322206.1"/>
    </source>
</evidence>
<dbReference type="SUPFAM" id="SSF69349">
    <property type="entry name" value="Phage fibre proteins"/>
    <property type="match status" value="1"/>
</dbReference>
<dbReference type="InterPro" id="IPR050708">
    <property type="entry name" value="T6SS_VgrG/RHS"/>
</dbReference>
<evidence type="ECO:0000259" key="5">
    <source>
        <dbReference type="Pfam" id="PF22178"/>
    </source>
</evidence>
<keyword evidence="3" id="KW-0964">Secreted</keyword>
<dbReference type="NCBIfam" id="TIGR03361">
    <property type="entry name" value="VI_Rhs_Vgr"/>
    <property type="match status" value="1"/>
</dbReference>
<dbReference type="InterPro" id="IPR017847">
    <property type="entry name" value="T6SS_RhsGE_Vgr_subset"/>
</dbReference>
<dbReference type="Proteomes" id="UP000664417">
    <property type="component" value="Unassembled WGS sequence"/>
</dbReference>
<dbReference type="Pfam" id="PF22178">
    <property type="entry name" value="Gp5_trimer_C"/>
    <property type="match status" value="1"/>
</dbReference>
<evidence type="ECO:0000256" key="2">
    <source>
        <dbReference type="ARBA" id="ARBA00005558"/>
    </source>
</evidence>
<evidence type="ECO:0000313" key="7">
    <source>
        <dbReference type="Proteomes" id="UP000664417"/>
    </source>
</evidence>
<sequence length="741" mass="83859">MTSLKNNENEIFWQGPGGDEVKILKVEIHEKISDLFLIRVEATSENKELTYEDMIHATGKIKYNCGENLAGERFFSGIITGFAQARTRHGDVDASTIKEYKYLIEIRPDLWLSTKKTSSKVFQDKNSKDIVSECLDELGIKHAWNLQATPPTRDYCLQYEETSYNFISRLCQEDGICFFFDHKKQEVVFANYPGGHPDCAPIATARYHELEEMQQTVGSADAEHVFHFAYQEQVSTGLFSLTDYNSETSQTNLMENETDSSKPFFSSYENYEHSLNYKNSGNIGFYKPLRKEAEESANKFGYGESACRSFEVGYCFTMERHFRDEFNAKWMLTELHITMEQGHYHNRFRCYPVKLKYRPERKNKAPKVYGLQAATVTGPAGAEVYLDDLGRCKIQFHWDREGPKNDRSSIWLRVSNGYAGKDYGIQWIPRIGHEVLVAFMDGNVDHPIVVGRVYNDFNACPLKPANKWQNIIKTIKDNHIMFDDEDGKELIDIRAQKNMNTLVLNDKTITVNHNMTTTVHNDKMILVDNNMDTLVYNDKSIFVDNWSYETVMKSKMVGVIEEDYSEYTGRDKFVTIENEHWVDVLNGDETQTIYSGDRTHNINTGDDILNVLTGDRKVTVNAGDAKLEVKTGDNIIDVNTGDMNATAKTGDINIKANSKDVNVGAGDSMKLTATKHIDMVGNKQVYVSGDKIQIIANKELTLGVGVNNITIKSSGIEVGGVKISSAAIGVHEISGALIKIN</sequence>
<dbReference type="Gene3D" id="3.55.50.10">
    <property type="entry name" value="Baseplate protein-like domains"/>
    <property type="match status" value="1"/>
</dbReference>
<dbReference type="SUPFAM" id="SSF69279">
    <property type="entry name" value="Phage tail proteins"/>
    <property type="match status" value="2"/>
</dbReference>
<name>A0A8J7U872_9BACT</name>
<dbReference type="RefSeq" id="WP_207862179.1">
    <property type="nucleotide sequence ID" value="NZ_JAFREP010000032.1"/>
</dbReference>
<proteinExistence type="inferred from homology"/>
<dbReference type="PANTHER" id="PTHR32305:SF15">
    <property type="entry name" value="PROTEIN RHSA-RELATED"/>
    <property type="match status" value="1"/>
</dbReference>
<dbReference type="SUPFAM" id="SSF69255">
    <property type="entry name" value="gp5 N-terminal domain-like"/>
    <property type="match status" value="1"/>
</dbReference>
<dbReference type="Gene3D" id="2.40.50.230">
    <property type="entry name" value="Gp5 N-terminal domain"/>
    <property type="match status" value="1"/>
</dbReference>
<dbReference type="Pfam" id="PF05954">
    <property type="entry name" value="Phage_GPD"/>
    <property type="match status" value="1"/>
</dbReference>
<dbReference type="NCBIfam" id="TIGR01646">
    <property type="entry name" value="vgr_GE"/>
    <property type="match status" value="1"/>
</dbReference>
<dbReference type="Gene3D" id="2.30.110.50">
    <property type="match status" value="1"/>
</dbReference>
<reference evidence="6" key="1">
    <citation type="submission" date="2021-03" db="EMBL/GenBank/DDBJ databases">
        <authorList>
            <person name="Wang G."/>
        </authorList>
    </citation>
    <scope>NUCLEOTIDE SEQUENCE</scope>
    <source>
        <strain evidence="6">KCTC 12899</strain>
    </source>
</reference>
<dbReference type="GO" id="GO:0005576">
    <property type="term" value="C:extracellular region"/>
    <property type="evidence" value="ECO:0007669"/>
    <property type="project" value="UniProtKB-SubCell"/>
</dbReference>
<keyword evidence="7" id="KW-1185">Reference proteome</keyword>